<keyword evidence="3" id="KW-1185">Reference proteome</keyword>
<comment type="caution">
    <text evidence="2">The sequence shown here is derived from an EMBL/GenBank/DDBJ whole genome shotgun (WGS) entry which is preliminary data.</text>
</comment>
<dbReference type="Proteomes" id="UP001266357">
    <property type="component" value="Unassembled WGS sequence"/>
</dbReference>
<dbReference type="RefSeq" id="WP_311583351.1">
    <property type="nucleotide sequence ID" value="NZ_JAVRIF010000008.1"/>
</dbReference>
<evidence type="ECO:0000313" key="3">
    <source>
        <dbReference type="Proteomes" id="UP001266357"/>
    </source>
</evidence>
<proteinExistence type="predicted"/>
<reference evidence="2 3" key="1">
    <citation type="submission" date="2023-09" db="EMBL/GenBank/DDBJ databases">
        <authorList>
            <person name="Rey-Velasco X."/>
        </authorList>
    </citation>
    <scope>NUCLEOTIDE SEQUENCE [LARGE SCALE GENOMIC DNA]</scope>
    <source>
        <strain evidence="2 3">W431</strain>
    </source>
</reference>
<evidence type="ECO:0000256" key="1">
    <source>
        <dbReference type="SAM" id="SignalP"/>
    </source>
</evidence>
<gene>
    <name evidence="2" type="ORF">RM573_14045</name>
</gene>
<accession>A0ABU3A5B7</accession>
<sequence>MYLSLKKMTSIFIFLSSQFIASHVYASLIVNTDNLLIGADNIVVDGNLYNVRFSDLTGRQLFEQPGGGYDFGPVNDGNKALFSAALLDQVLLGDYDTMPELTFGCKDTDNDTCWIFTAFRTHTPGNIGASVAVNYADSIPDAFSAGNPFPDDHFDMIPVDHFQPNTPNPQRQVWAVWSPVNQQTVPSPDSVWLLFTGIVMLMSKRFLSLS</sequence>
<keyword evidence="1" id="KW-0732">Signal</keyword>
<protein>
    <recommendedName>
        <fullName evidence="4">PEP-CTERM sorting domain-containing protein</fullName>
    </recommendedName>
</protein>
<evidence type="ECO:0008006" key="4">
    <source>
        <dbReference type="Google" id="ProtNLM"/>
    </source>
</evidence>
<dbReference type="EMBL" id="JAVRIF010000008">
    <property type="protein sequence ID" value="MDT0604727.1"/>
    <property type="molecule type" value="Genomic_DNA"/>
</dbReference>
<organism evidence="2 3">
    <name type="scientific">Thalassotalea castellviae</name>
    <dbReference type="NCBI Taxonomy" id="3075612"/>
    <lineage>
        <taxon>Bacteria</taxon>
        <taxon>Pseudomonadati</taxon>
        <taxon>Pseudomonadota</taxon>
        <taxon>Gammaproteobacteria</taxon>
        <taxon>Alteromonadales</taxon>
        <taxon>Colwelliaceae</taxon>
        <taxon>Thalassotalea</taxon>
    </lineage>
</organism>
<name>A0ABU3A5B7_9GAMM</name>
<evidence type="ECO:0000313" key="2">
    <source>
        <dbReference type="EMBL" id="MDT0604727.1"/>
    </source>
</evidence>
<feature type="signal peptide" evidence="1">
    <location>
        <begin position="1"/>
        <end position="26"/>
    </location>
</feature>
<feature type="chain" id="PRO_5045292023" description="PEP-CTERM sorting domain-containing protein" evidence="1">
    <location>
        <begin position="27"/>
        <end position="210"/>
    </location>
</feature>